<dbReference type="EMBL" id="JH992998">
    <property type="protein sequence ID" value="EKX45708.1"/>
    <property type="molecule type" value="Genomic_DNA"/>
</dbReference>
<evidence type="ECO:0000313" key="10">
    <source>
        <dbReference type="EMBL" id="EKX45708.1"/>
    </source>
</evidence>
<dbReference type="Pfam" id="PF00708">
    <property type="entry name" value="Acylphosphatase"/>
    <property type="match status" value="1"/>
</dbReference>
<dbReference type="EC" id="3.6.1.7" evidence="2 5"/>
<dbReference type="Proteomes" id="UP000011087">
    <property type="component" value="Unassembled WGS sequence"/>
</dbReference>
<dbReference type="OMA" id="HAIMAEN"/>
<evidence type="ECO:0000256" key="2">
    <source>
        <dbReference type="ARBA" id="ARBA00012150"/>
    </source>
</evidence>
<feature type="active site" evidence="5">
    <location>
        <position position="30"/>
    </location>
</feature>
<protein>
    <recommendedName>
        <fullName evidence="2 5">Acylphosphatase</fullName>
        <ecNumber evidence="2 5">3.6.1.7</ecNumber>
    </recommendedName>
</protein>
<dbReference type="Gene3D" id="3.30.70.100">
    <property type="match status" value="1"/>
</dbReference>
<reference evidence="10 12" key="1">
    <citation type="journal article" date="2012" name="Nature">
        <title>Algal genomes reveal evolutionary mosaicism and the fate of nucleomorphs.</title>
        <authorList>
            <consortium name="DOE Joint Genome Institute"/>
            <person name="Curtis B.A."/>
            <person name="Tanifuji G."/>
            <person name="Burki F."/>
            <person name="Gruber A."/>
            <person name="Irimia M."/>
            <person name="Maruyama S."/>
            <person name="Arias M.C."/>
            <person name="Ball S.G."/>
            <person name="Gile G.H."/>
            <person name="Hirakawa Y."/>
            <person name="Hopkins J.F."/>
            <person name="Kuo A."/>
            <person name="Rensing S.A."/>
            <person name="Schmutz J."/>
            <person name="Symeonidi A."/>
            <person name="Elias M."/>
            <person name="Eveleigh R.J."/>
            <person name="Herman E.K."/>
            <person name="Klute M.J."/>
            <person name="Nakayama T."/>
            <person name="Obornik M."/>
            <person name="Reyes-Prieto A."/>
            <person name="Armbrust E.V."/>
            <person name="Aves S.J."/>
            <person name="Beiko R.G."/>
            <person name="Coutinho P."/>
            <person name="Dacks J.B."/>
            <person name="Durnford D.G."/>
            <person name="Fast N.M."/>
            <person name="Green B.R."/>
            <person name="Grisdale C.J."/>
            <person name="Hempel F."/>
            <person name="Henrissat B."/>
            <person name="Hoppner M.P."/>
            <person name="Ishida K."/>
            <person name="Kim E."/>
            <person name="Koreny L."/>
            <person name="Kroth P.G."/>
            <person name="Liu Y."/>
            <person name="Malik S.B."/>
            <person name="Maier U.G."/>
            <person name="McRose D."/>
            <person name="Mock T."/>
            <person name="Neilson J.A."/>
            <person name="Onodera N.T."/>
            <person name="Poole A.M."/>
            <person name="Pritham E.J."/>
            <person name="Richards T.A."/>
            <person name="Rocap G."/>
            <person name="Roy S.W."/>
            <person name="Sarai C."/>
            <person name="Schaack S."/>
            <person name="Shirato S."/>
            <person name="Slamovits C.H."/>
            <person name="Spencer D.F."/>
            <person name="Suzuki S."/>
            <person name="Worden A.Z."/>
            <person name="Zauner S."/>
            <person name="Barry K."/>
            <person name="Bell C."/>
            <person name="Bharti A.K."/>
            <person name="Crow J.A."/>
            <person name="Grimwood J."/>
            <person name="Kramer R."/>
            <person name="Lindquist E."/>
            <person name="Lucas S."/>
            <person name="Salamov A."/>
            <person name="McFadden G.I."/>
            <person name="Lane C.E."/>
            <person name="Keeling P.J."/>
            <person name="Gray M.W."/>
            <person name="Grigoriev I.V."/>
            <person name="Archibald J.M."/>
        </authorList>
    </citation>
    <scope>NUCLEOTIDE SEQUENCE</scope>
    <source>
        <strain evidence="10 12">CCMP2712</strain>
    </source>
</reference>
<dbReference type="RefSeq" id="XP_005832688.1">
    <property type="nucleotide sequence ID" value="XM_005832631.1"/>
</dbReference>
<evidence type="ECO:0000256" key="7">
    <source>
        <dbReference type="RuleBase" id="RU004168"/>
    </source>
</evidence>
<dbReference type="EnsemblProtists" id="EKX45708">
    <property type="protein sequence ID" value="EKX45708"/>
    <property type="gene ID" value="GUITHDRAFT_71256"/>
</dbReference>
<feature type="region of interest" description="Disordered" evidence="8">
    <location>
        <begin position="82"/>
        <end position="105"/>
    </location>
</feature>
<dbReference type="GO" id="GO:0003998">
    <property type="term" value="F:acylphosphatase activity"/>
    <property type="evidence" value="ECO:0007669"/>
    <property type="project" value="UniProtKB-EC"/>
</dbReference>
<evidence type="ECO:0000256" key="3">
    <source>
        <dbReference type="ARBA" id="ARBA00022801"/>
    </source>
</evidence>
<keyword evidence="12" id="KW-1185">Reference proteome</keyword>
<feature type="active site" evidence="5">
    <location>
        <position position="48"/>
    </location>
</feature>
<organism evidence="10">
    <name type="scientific">Guillardia theta (strain CCMP2712)</name>
    <name type="common">Cryptophyte</name>
    <dbReference type="NCBI Taxonomy" id="905079"/>
    <lineage>
        <taxon>Eukaryota</taxon>
        <taxon>Cryptophyceae</taxon>
        <taxon>Pyrenomonadales</taxon>
        <taxon>Geminigeraceae</taxon>
        <taxon>Guillardia</taxon>
    </lineage>
</organism>
<dbReference type="PaxDb" id="55529-EKX45708"/>
<dbReference type="PANTHER" id="PTHR10029:SF3">
    <property type="entry name" value="ACYLPHOSPHATASE-RELATED"/>
    <property type="match status" value="1"/>
</dbReference>
<gene>
    <name evidence="10" type="ORF">GUITHDRAFT_71256</name>
</gene>
<dbReference type="GeneID" id="17302327"/>
<evidence type="ECO:0000256" key="5">
    <source>
        <dbReference type="PROSITE-ProRule" id="PRU00520"/>
    </source>
</evidence>
<dbReference type="OrthoDB" id="7961613at2759"/>
<sequence>MSKATAAGSHNNISSFSFEVFGKVQGVFFRKYTQKKALELHLTGWVANTERGTVVGEAEGSPSKLRIMEEWLRTTGSPKSKIEKLEVKDRKQLNEHQHKSFDVRH</sequence>
<dbReference type="PROSITE" id="PS00151">
    <property type="entry name" value="ACYLPHOSPHATASE_2"/>
    <property type="match status" value="1"/>
</dbReference>
<accession>L1JAZ3</accession>
<dbReference type="PROSITE" id="PS00150">
    <property type="entry name" value="ACYLPHOSPHATASE_1"/>
    <property type="match status" value="1"/>
</dbReference>
<proteinExistence type="inferred from homology"/>
<evidence type="ECO:0000313" key="12">
    <source>
        <dbReference type="Proteomes" id="UP000011087"/>
    </source>
</evidence>
<dbReference type="PANTHER" id="PTHR10029">
    <property type="entry name" value="ACYLPHOSPHATASE"/>
    <property type="match status" value="1"/>
</dbReference>
<feature type="domain" description="Acylphosphatase-like" evidence="9">
    <location>
        <begin position="15"/>
        <end position="105"/>
    </location>
</feature>
<dbReference type="InterPro" id="IPR001792">
    <property type="entry name" value="Acylphosphatase-like_dom"/>
</dbReference>
<dbReference type="HOGENOM" id="CLU_141932_0_1_1"/>
<dbReference type="InterPro" id="IPR036046">
    <property type="entry name" value="Acylphosphatase-like_dom_sf"/>
</dbReference>
<reference evidence="11" key="3">
    <citation type="submission" date="2016-03" db="UniProtKB">
        <authorList>
            <consortium name="EnsemblProtists"/>
        </authorList>
    </citation>
    <scope>IDENTIFICATION</scope>
</reference>
<keyword evidence="3 5" id="KW-0378">Hydrolase</keyword>
<dbReference type="PROSITE" id="PS51160">
    <property type="entry name" value="ACYLPHOSPHATASE_3"/>
    <property type="match status" value="1"/>
</dbReference>
<comment type="catalytic activity">
    <reaction evidence="4 5 6">
        <text>an acyl phosphate + H2O = a carboxylate + phosphate + H(+)</text>
        <dbReference type="Rhea" id="RHEA:14965"/>
        <dbReference type="ChEBI" id="CHEBI:15377"/>
        <dbReference type="ChEBI" id="CHEBI:15378"/>
        <dbReference type="ChEBI" id="CHEBI:29067"/>
        <dbReference type="ChEBI" id="CHEBI:43474"/>
        <dbReference type="ChEBI" id="CHEBI:59918"/>
        <dbReference type="EC" id="3.6.1.7"/>
    </reaction>
</comment>
<evidence type="ECO:0000256" key="4">
    <source>
        <dbReference type="ARBA" id="ARBA00047645"/>
    </source>
</evidence>
<dbReference type="InterPro" id="IPR017968">
    <property type="entry name" value="Acylphosphatase_CS"/>
</dbReference>
<dbReference type="eggNOG" id="KOG3360">
    <property type="taxonomic scope" value="Eukaryota"/>
</dbReference>
<comment type="similarity">
    <text evidence="1 7">Belongs to the acylphosphatase family.</text>
</comment>
<dbReference type="FunFam" id="3.30.70.100:FF:000011">
    <property type="entry name" value="Acylphosphatase"/>
    <property type="match status" value="1"/>
</dbReference>
<evidence type="ECO:0000256" key="8">
    <source>
        <dbReference type="SAM" id="MobiDB-lite"/>
    </source>
</evidence>
<reference evidence="12" key="2">
    <citation type="submission" date="2012-11" db="EMBL/GenBank/DDBJ databases">
        <authorList>
            <person name="Kuo A."/>
            <person name="Curtis B.A."/>
            <person name="Tanifuji G."/>
            <person name="Burki F."/>
            <person name="Gruber A."/>
            <person name="Irimia M."/>
            <person name="Maruyama S."/>
            <person name="Arias M.C."/>
            <person name="Ball S.G."/>
            <person name="Gile G.H."/>
            <person name="Hirakawa Y."/>
            <person name="Hopkins J.F."/>
            <person name="Rensing S.A."/>
            <person name="Schmutz J."/>
            <person name="Symeonidi A."/>
            <person name="Elias M."/>
            <person name="Eveleigh R.J."/>
            <person name="Herman E.K."/>
            <person name="Klute M.J."/>
            <person name="Nakayama T."/>
            <person name="Obornik M."/>
            <person name="Reyes-Prieto A."/>
            <person name="Armbrust E.V."/>
            <person name="Aves S.J."/>
            <person name="Beiko R.G."/>
            <person name="Coutinho P."/>
            <person name="Dacks J.B."/>
            <person name="Durnford D.G."/>
            <person name="Fast N.M."/>
            <person name="Green B.R."/>
            <person name="Grisdale C."/>
            <person name="Hempe F."/>
            <person name="Henrissat B."/>
            <person name="Hoppner M.P."/>
            <person name="Ishida K.-I."/>
            <person name="Kim E."/>
            <person name="Koreny L."/>
            <person name="Kroth P.G."/>
            <person name="Liu Y."/>
            <person name="Malik S.-B."/>
            <person name="Maier U.G."/>
            <person name="McRose D."/>
            <person name="Mock T."/>
            <person name="Neilson J.A."/>
            <person name="Onodera N.T."/>
            <person name="Poole A.M."/>
            <person name="Pritham E.J."/>
            <person name="Richards T.A."/>
            <person name="Rocap G."/>
            <person name="Roy S.W."/>
            <person name="Sarai C."/>
            <person name="Schaack S."/>
            <person name="Shirato S."/>
            <person name="Slamovits C.H."/>
            <person name="Spencer D.F."/>
            <person name="Suzuki S."/>
            <person name="Worden A.Z."/>
            <person name="Zauner S."/>
            <person name="Barry K."/>
            <person name="Bell C."/>
            <person name="Bharti A.K."/>
            <person name="Crow J.A."/>
            <person name="Grimwood J."/>
            <person name="Kramer R."/>
            <person name="Lindquist E."/>
            <person name="Lucas S."/>
            <person name="Salamov A."/>
            <person name="McFadden G.I."/>
            <person name="Lane C.E."/>
            <person name="Keeling P.J."/>
            <person name="Gray M.W."/>
            <person name="Grigoriev I.V."/>
            <person name="Archibald J.M."/>
        </authorList>
    </citation>
    <scope>NUCLEOTIDE SEQUENCE</scope>
    <source>
        <strain evidence="12">CCMP2712</strain>
    </source>
</reference>
<dbReference type="AlphaFoldDB" id="L1JAZ3"/>
<evidence type="ECO:0000256" key="1">
    <source>
        <dbReference type="ARBA" id="ARBA00005614"/>
    </source>
</evidence>
<evidence type="ECO:0000313" key="11">
    <source>
        <dbReference type="EnsemblProtists" id="EKX45708"/>
    </source>
</evidence>
<evidence type="ECO:0000256" key="6">
    <source>
        <dbReference type="RuleBase" id="RU000553"/>
    </source>
</evidence>
<dbReference type="SUPFAM" id="SSF54975">
    <property type="entry name" value="Acylphosphatase/BLUF domain-like"/>
    <property type="match status" value="1"/>
</dbReference>
<name>L1JAZ3_GUITC</name>
<evidence type="ECO:0000259" key="9">
    <source>
        <dbReference type="PROSITE" id="PS51160"/>
    </source>
</evidence>
<dbReference type="STRING" id="905079.L1JAZ3"/>
<dbReference type="InterPro" id="IPR020456">
    <property type="entry name" value="Acylphosphatase"/>
</dbReference>
<dbReference type="KEGG" id="gtt:GUITHDRAFT_71256"/>
<dbReference type="PRINTS" id="PR00112">
    <property type="entry name" value="ACYLPHPHTASE"/>
</dbReference>